<dbReference type="Pfam" id="PF09346">
    <property type="entry name" value="SMI1_KNR4"/>
    <property type="match status" value="1"/>
</dbReference>
<organism evidence="2 3">
    <name type="scientific">Blastopirellula marina</name>
    <dbReference type="NCBI Taxonomy" id="124"/>
    <lineage>
        <taxon>Bacteria</taxon>
        <taxon>Pseudomonadati</taxon>
        <taxon>Planctomycetota</taxon>
        <taxon>Planctomycetia</taxon>
        <taxon>Pirellulales</taxon>
        <taxon>Pirellulaceae</taxon>
        <taxon>Blastopirellula</taxon>
    </lineage>
</organism>
<dbReference type="InterPro" id="IPR018958">
    <property type="entry name" value="Knr4/Smi1-like_dom"/>
</dbReference>
<dbReference type="AlphaFoldDB" id="A0A2S8GS13"/>
<feature type="domain" description="Knr4/Smi1-like" evidence="1">
    <location>
        <begin position="22"/>
        <end position="139"/>
    </location>
</feature>
<dbReference type="Proteomes" id="UP000237819">
    <property type="component" value="Unassembled WGS sequence"/>
</dbReference>
<dbReference type="OrthoDB" id="5880263at2"/>
<accession>A0A2S8GS13</accession>
<evidence type="ECO:0000259" key="1">
    <source>
        <dbReference type="SMART" id="SM00860"/>
    </source>
</evidence>
<dbReference type="EMBL" id="PUHZ01000005">
    <property type="protein sequence ID" value="PQO47227.1"/>
    <property type="molecule type" value="Genomic_DNA"/>
</dbReference>
<dbReference type="InterPro" id="IPR037883">
    <property type="entry name" value="Knr4/Smi1-like_sf"/>
</dbReference>
<comment type="caution">
    <text evidence="2">The sequence shown here is derived from an EMBL/GenBank/DDBJ whole genome shotgun (WGS) entry which is preliminary data.</text>
</comment>
<reference evidence="2 3" key="1">
    <citation type="submission" date="2018-02" db="EMBL/GenBank/DDBJ databases">
        <title>Comparative genomes isolates from brazilian mangrove.</title>
        <authorList>
            <person name="Araujo J.E."/>
            <person name="Taketani R.G."/>
            <person name="Silva M.C.P."/>
            <person name="Loureco M.V."/>
            <person name="Andreote F.D."/>
        </authorList>
    </citation>
    <scope>NUCLEOTIDE SEQUENCE [LARGE SCALE GENOMIC DNA]</scope>
    <source>
        <strain evidence="2 3">Nap-Phe MGV</strain>
    </source>
</reference>
<sequence length="147" mass="16275">MYADLIQLIQQSRVAFPKHGQGVPQATIDAAERTLGFPLPSSYKWWLLHYGGGQIGGDIVYGLDIDGEGRPDIVELAQANAEQGLDVPNRLVCYIGNEESFAFNTERLSADGEYEVLLHDHDADEETPYADNFGEFLLRRIGEVYGG</sequence>
<evidence type="ECO:0000313" key="2">
    <source>
        <dbReference type="EMBL" id="PQO47227.1"/>
    </source>
</evidence>
<proteinExistence type="predicted"/>
<evidence type="ECO:0000313" key="3">
    <source>
        <dbReference type="Proteomes" id="UP000237819"/>
    </source>
</evidence>
<dbReference type="SUPFAM" id="SSF160631">
    <property type="entry name" value="SMI1/KNR4-like"/>
    <property type="match status" value="1"/>
</dbReference>
<gene>
    <name evidence="2" type="ORF">C5Y93_04085</name>
</gene>
<protein>
    <submittedName>
        <fullName evidence="2">SMI1/KNR4 family protein</fullName>
    </submittedName>
</protein>
<dbReference type="RefSeq" id="WP_105334115.1">
    <property type="nucleotide sequence ID" value="NZ_PUHZ01000005.1"/>
</dbReference>
<dbReference type="Gene3D" id="3.40.1580.10">
    <property type="entry name" value="SMI1/KNR4-like"/>
    <property type="match status" value="1"/>
</dbReference>
<dbReference type="SMART" id="SM00860">
    <property type="entry name" value="SMI1_KNR4"/>
    <property type="match status" value="1"/>
</dbReference>
<name>A0A2S8GS13_9BACT</name>